<dbReference type="GO" id="GO:0004803">
    <property type="term" value="F:transposase activity"/>
    <property type="evidence" value="ECO:0007669"/>
    <property type="project" value="InterPro"/>
</dbReference>
<reference evidence="2 3" key="1">
    <citation type="journal article" date="2012" name="BMC Genomics">
        <title>Comparative genomics of bacteria in the genus Providencia isolated from wild Drosophila melanogaster.</title>
        <authorList>
            <person name="Galac M.R."/>
            <person name="Lazzaro B.P."/>
        </authorList>
    </citation>
    <scope>NUCLEOTIDE SEQUENCE [LARGE SCALE GENOMIC DNA]</scope>
    <source>
        <strain evidence="2 3">DSM 19968</strain>
    </source>
</reference>
<evidence type="ECO:0000313" key="2">
    <source>
        <dbReference type="EMBL" id="EKT65083.1"/>
    </source>
</evidence>
<dbReference type="Pfam" id="PF01527">
    <property type="entry name" value="HTH_Tnp_1"/>
    <property type="match status" value="1"/>
</dbReference>
<accession>K8WWU7</accession>
<dbReference type="Gene3D" id="1.10.10.60">
    <property type="entry name" value="Homeodomain-like"/>
    <property type="match status" value="1"/>
</dbReference>
<gene>
    <name evidence="2" type="ORF">OOA_01070</name>
</gene>
<dbReference type="GO" id="GO:0006313">
    <property type="term" value="P:DNA transposition"/>
    <property type="evidence" value="ECO:0007669"/>
    <property type="project" value="InterPro"/>
</dbReference>
<dbReference type="RefSeq" id="WP_008910263.1">
    <property type="nucleotide sequence ID" value="NZ_KB233222.1"/>
</dbReference>
<dbReference type="AlphaFoldDB" id="K8WWU7"/>
<evidence type="ECO:0000313" key="3">
    <source>
        <dbReference type="Proteomes" id="UP000009336"/>
    </source>
</evidence>
<protein>
    <submittedName>
        <fullName evidence="2">Transposase</fullName>
    </submittedName>
</protein>
<dbReference type="SUPFAM" id="SSF46689">
    <property type="entry name" value="Homeodomain-like"/>
    <property type="match status" value="1"/>
</dbReference>
<keyword evidence="3" id="KW-1185">Reference proteome</keyword>
<dbReference type="STRING" id="1141662.OOA_01070"/>
<dbReference type="eggNOG" id="COG2963">
    <property type="taxonomic scope" value="Bacteria"/>
</dbReference>
<dbReference type="OrthoDB" id="9810995at2"/>
<sequence>MKRKSPQQYTEDFKKEAINLIVEQGYSVSQAAKALGVTTKLLYAWRQRHDLTIRITFWRYFKAHF</sequence>
<dbReference type="InterPro" id="IPR002514">
    <property type="entry name" value="Transposase_8"/>
</dbReference>
<name>K8WWU7_9GAMM</name>
<dbReference type="PATRIC" id="fig|1141662.3.peg.219"/>
<dbReference type="GO" id="GO:0003677">
    <property type="term" value="F:DNA binding"/>
    <property type="evidence" value="ECO:0007669"/>
    <property type="project" value="InterPro"/>
</dbReference>
<evidence type="ECO:0000256" key="1">
    <source>
        <dbReference type="ARBA" id="ARBA00009964"/>
    </source>
</evidence>
<proteinExistence type="inferred from homology"/>
<dbReference type="InterPro" id="IPR009057">
    <property type="entry name" value="Homeodomain-like_sf"/>
</dbReference>
<comment type="similarity">
    <text evidence="1">Belongs to the transposase 8 family.</text>
</comment>
<organism evidence="2 3">
    <name type="scientific">Providencia burhodogranariea DSM 19968</name>
    <dbReference type="NCBI Taxonomy" id="1141662"/>
    <lineage>
        <taxon>Bacteria</taxon>
        <taxon>Pseudomonadati</taxon>
        <taxon>Pseudomonadota</taxon>
        <taxon>Gammaproteobacteria</taxon>
        <taxon>Enterobacterales</taxon>
        <taxon>Morganellaceae</taxon>
        <taxon>Providencia</taxon>
    </lineage>
</organism>
<comment type="caution">
    <text evidence="2">The sequence shown here is derived from an EMBL/GenBank/DDBJ whole genome shotgun (WGS) entry which is preliminary data.</text>
</comment>
<dbReference type="HOGENOM" id="CLU_027402_32_1_6"/>
<dbReference type="Proteomes" id="UP000009336">
    <property type="component" value="Unassembled WGS sequence"/>
</dbReference>
<dbReference type="EMBL" id="AKKL01000002">
    <property type="protein sequence ID" value="EKT65083.1"/>
    <property type="molecule type" value="Genomic_DNA"/>
</dbReference>